<dbReference type="RefSeq" id="WP_150042228.1">
    <property type="nucleotide sequence ID" value="NZ_OW485601.1"/>
</dbReference>
<evidence type="ECO:0000256" key="5">
    <source>
        <dbReference type="SAM" id="SignalP"/>
    </source>
</evidence>
<keyword evidence="3" id="KW-0325">Glycoprotein</keyword>
<dbReference type="InterPro" id="IPR001258">
    <property type="entry name" value="NHL_repeat"/>
</dbReference>
<evidence type="ECO:0000313" key="7">
    <source>
        <dbReference type="Proteomes" id="UP000325255"/>
    </source>
</evidence>
<dbReference type="EMBL" id="VWPK01000028">
    <property type="protein sequence ID" value="KAA5610792.1"/>
    <property type="molecule type" value="Genomic_DNA"/>
</dbReference>
<evidence type="ECO:0000256" key="2">
    <source>
        <dbReference type="ARBA" id="ARBA00022737"/>
    </source>
</evidence>
<dbReference type="AlphaFoldDB" id="A0A5M6IR76"/>
<keyword evidence="2" id="KW-0677">Repeat</keyword>
<dbReference type="Proteomes" id="UP000325255">
    <property type="component" value="Unassembled WGS sequence"/>
</dbReference>
<feature type="signal peptide" evidence="5">
    <location>
        <begin position="1"/>
        <end position="19"/>
    </location>
</feature>
<evidence type="ECO:0000313" key="6">
    <source>
        <dbReference type="EMBL" id="KAA5610792.1"/>
    </source>
</evidence>
<evidence type="ECO:0000256" key="1">
    <source>
        <dbReference type="ARBA" id="ARBA00022729"/>
    </source>
</evidence>
<organism evidence="6 7">
    <name type="scientific">Rhodovastum atsumiense</name>
    <dbReference type="NCBI Taxonomy" id="504468"/>
    <lineage>
        <taxon>Bacteria</taxon>
        <taxon>Pseudomonadati</taxon>
        <taxon>Pseudomonadota</taxon>
        <taxon>Alphaproteobacteria</taxon>
        <taxon>Acetobacterales</taxon>
        <taxon>Acetobacteraceae</taxon>
        <taxon>Rhodovastum</taxon>
    </lineage>
</organism>
<evidence type="ECO:0000256" key="3">
    <source>
        <dbReference type="ARBA" id="ARBA00023180"/>
    </source>
</evidence>
<sequence>MRHFLILFMVLLLGAGARAAEAPHLQVDPSWPKPLPHGWVLGEVSGVATDARDHVWIIHRPHSVPAGQPAAPPVIEFDPEGRLLQAWGGPWRGQGPRYDWFGNEHGVHVDPRGFVWLGGNGPQDGQVLKFTADGRFVLQIGHPGGKVDSNDVTRLARPADVAVDIEANEVYVADGYGNHRVIVFDAETGAYRRHWGAYGRRPVDQRRSYDPAAAPSSNFGNPVHCVKLARDGLVYVCDRQNDRVQVFRHDGTFVAEWRIAPATRGLGSVWDLGVWPDAAQSFLLDADGGNGQVHILRRADGTVLGAFGRPGRQPGQFHWLHNIAVDSRGDVFTTEVDAGRRVQRFVPTARP</sequence>
<dbReference type="SUPFAM" id="SSF63829">
    <property type="entry name" value="Calcium-dependent phosphotriesterase"/>
    <property type="match status" value="1"/>
</dbReference>
<keyword evidence="7" id="KW-1185">Reference proteome</keyword>
<name>A0A5M6IR76_9PROT</name>
<protein>
    <recommendedName>
        <fullName evidence="8">Peptidylamidoglycolate lyase</fullName>
    </recommendedName>
</protein>
<comment type="caution">
    <text evidence="6">The sequence shown here is derived from an EMBL/GenBank/DDBJ whole genome shotgun (WGS) entry which is preliminary data.</text>
</comment>
<feature type="repeat" description="NHL" evidence="4">
    <location>
        <begin position="144"/>
        <end position="187"/>
    </location>
</feature>
<evidence type="ECO:0000256" key="4">
    <source>
        <dbReference type="PROSITE-ProRule" id="PRU00504"/>
    </source>
</evidence>
<dbReference type="OrthoDB" id="9792285at2"/>
<dbReference type="InterPro" id="IPR011042">
    <property type="entry name" value="6-blade_b-propeller_TolB-like"/>
</dbReference>
<keyword evidence="1 5" id="KW-0732">Signal</keyword>
<dbReference type="Pfam" id="PF01436">
    <property type="entry name" value="NHL"/>
    <property type="match status" value="1"/>
</dbReference>
<gene>
    <name evidence="6" type="ORF">F1189_17875</name>
</gene>
<dbReference type="PROSITE" id="PS51125">
    <property type="entry name" value="NHL"/>
    <property type="match status" value="1"/>
</dbReference>
<evidence type="ECO:0008006" key="8">
    <source>
        <dbReference type="Google" id="ProtNLM"/>
    </source>
</evidence>
<feature type="chain" id="PRO_5024383496" description="Peptidylamidoglycolate lyase" evidence="5">
    <location>
        <begin position="20"/>
        <end position="351"/>
    </location>
</feature>
<dbReference type="PANTHER" id="PTHR10680:SF38">
    <property type="entry name" value="BLL1368 PROTEIN"/>
    <property type="match status" value="1"/>
</dbReference>
<dbReference type="Gene3D" id="2.120.10.30">
    <property type="entry name" value="TolB, C-terminal domain"/>
    <property type="match status" value="1"/>
</dbReference>
<accession>A0A5M6IR76</accession>
<proteinExistence type="predicted"/>
<reference evidence="6 7" key="1">
    <citation type="submission" date="2019-09" db="EMBL/GenBank/DDBJ databases">
        <title>Genome sequence of Rhodovastum atsumiense, a diverse member of the Acetobacteraceae family of non-sulfur purple photosynthetic bacteria.</title>
        <authorList>
            <person name="Meyer T."/>
            <person name="Kyndt J."/>
        </authorList>
    </citation>
    <scope>NUCLEOTIDE SEQUENCE [LARGE SCALE GENOMIC DNA]</scope>
    <source>
        <strain evidence="6 7">DSM 21279</strain>
    </source>
</reference>
<dbReference type="PANTHER" id="PTHR10680">
    <property type="entry name" value="PEPTIDYL-GLYCINE ALPHA-AMIDATING MONOOXYGENASE"/>
    <property type="match status" value="1"/>
</dbReference>